<comment type="caution">
    <text evidence="1">The sequence shown here is derived from an EMBL/GenBank/DDBJ whole genome shotgun (WGS) entry which is preliminary data.</text>
</comment>
<accession>A0ABW0QNL6</accession>
<name>A0ABW0QNL6_9GAMM</name>
<evidence type="ECO:0000313" key="2">
    <source>
        <dbReference type="Proteomes" id="UP001596114"/>
    </source>
</evidence>
<organism evidence="1 2">
    <name type="scientific">Rhodanobacter ginsengisoli</name>
    <dbReference type="NCBI Taxonomy" id="418646"/>
    <lineage>
        <taxon>Bacteria</taxon>
        <taxon>Pseudomonadati</taxon>
        <taxon>Pseudomonadota</taxon>
        <taxon>Gammaproteobacteria</taxon>
        <taxon>Lysobacterales</taxon>
        <taxon>Rhodanobacteraceae</taxon>
        <taxon>Rhodanobacter</taxon>
    </lineage>
</organism>
<gene>
    <name evidence="1" type="ORF">ACFPPA_08985</name>
</gene>
<dbReference type="RefSeq" id="WP_377319369.1">
    <property type="nucleotide sequence ID" value="NZ_JBHSNF010000001.1"/>
</dbReference>
<protein>
    <submittedName>
        <fullName evidence="1">Uncharacterized protein</fullName>
    </submittedName>
</protein>
<sequence>MKRHHHSLLQRRRVEFGGADAARRITTPVTRAQPTGLQAGDGYDWLRQIKQFQATRRVMRANRTGS</sequence>
<dbReference type="Proteomes" id="UP001596114">
    <property type="component" value="Unassembled WGS sequence"/>
</dbReference>
<reference evidence="2" key="1">
    <citation type="journal article" date="2019" name="Int. J. Syst. Evol. Microbiol.">
        <title>The Global Catalogue of Microorganisms (GCM) 10K type strain sequencing project: providing services to taxonomists for standard genome sequencing and annotation.</title>
        <authorList>
            <consortium name="The Broad Institute Genomics Platform"/>
            <consortium name="The Broad Institute Genome Sequencing Center for Infectious Disease"/>
            <person name="Wu L."/>
            <person name="Ma J."/>
        </authorList>
    </citation>
    <scope>NUCLEOTIDE SEQUENCE [LARGE SCALE GENOMIC DNA]</scope>
    <source>
        <strain evidence="2">CGMCC 1.16619</strain>
    </source>
</reference>
<proteinExistence type="predicted"/>
<evidence type="ECO:0000313" key="1">
    <source>
        <dbReference type="EMBL" id="MFC5525874.1"/>
    </source>
</evidence>
<dbReference type="EMBL" id="JBHSNF010000001">
    <property type="protein sequence ID" value="MFC5525874.1"/>
    <property type="molecule type" value="Genomic_DNA"/>
</dbReference>
<keyword evidence="2" id="KW-1185">Reference proteome</keyword>